<dbReference type="GO" id="GO:0005737">
    <property type="term" value="C:cytoplasm"/>
    <property type="evidence" value="ECO:0007669"/>
    <property type="project" value="UniProtKB-SubCell"/>
</dbReference>
<keyword evidence="2" id="KW-0813">Transport</keyword>
<evidence type="ECO:0000313" key="6">
    <source>
        <dbReference type="EMBL" id="CAB9529798.1"/>
    </source>
</evidence>
<accession>A0A9N8I0C6</accession>
<protein>
    <submittedName>
        <fullName evidence="6">Ran-binding protein 6</fullName>
    </submittedName>
</protein>
<keyword evidence="7" id="KW-1185">Reference proteome</keyword>
<dbReference type="AlphaFoldDB" id="A0A9N8I0C6"/>
<reference evidence="6" key="1">
    <citation type="submission" date="2020-06" db="EMBL/GenBank/DDBJ databases">
        <authorList>
            <consortium name="Plant Systems Biology data submission"/>
        </authorList>
    </citation>
    <scope>NUCLEOTIDE SEQUENCE</scope>
    <source>
        <strain evidence="6">D6</strain>
    </source>
</reference>
<dbReference type="PANTHER" id="PTHR10527">
    <property type="entry name" value="IMPORTIN BETA"/>
    <property type="match status" value="1"/>
</dbReference>
<dbReference type="InterPro" id="IPR011989">
    <property type="entry name" value="ARM-like"/>
</dbReference>
<evidence type="ECO:0000256" key="2">
    <source>
        <dbReference type="ARBA" id="ARBA00022448"/>
    </source>
</evidence>
<comment type="subcellular location">
    <subcellularLocation>
        <location evidence="1">Cytoplasm</location>
    </subcellularLocation>
</comment>
<sequence length="1202" mass="128351">MASSGTITPDLLNSLLSADAQCRSQGEAFLQTLSVAQRVQGFLPIVIQANDNNNNNSTHGHLAAVLLRRDILRMTESPEALVDPLLQAFLTANTTASSTTTNRIAIGHCLAEIAGSVAMLAPSNQERVMNRILTAIGNAVGQGDIASLRLLTAMTERAPLVFATTAVPSLENLIQQVTFSNNNNHNNEQLLEALMQLLVHAAVATQATQQTILLPFTTGEENATIDPNSVAAALGRSCLPKLMQQWSSSSSETSSSSSSSLAMLQEWTLAASQCPSFLAGDKAVLEAVFGVCLAIANNNNNNCDDDGTTALAALDVVTTLSAVGDVKRKILTNDPALCQQILMGNGTQQGAVALLAQWMTVGMDEDAQAWASEPASLLEEDPWDGDDTAQHAESLLQSLLHSLPAPTLAVALPLVEQQLQPSHTDWRRHCAGLAMMEACAQKIAFASHVPVAVNAAVSMASSTQPIRVQWQAVRLLGVLCETEISTIVKMMQQNYAVQVLQTLAQAVQSPCSKVATMSCLAIVSFARMSQEEGNPVVAFLSDLLQALNGPLSNPSLDRGATVVKIRAVGAVAALAQSSGEAFAPFYATVMPCLLACSRVQPVGHEACQLIGASIEAATIVGQAVASDESTRNQYVRSAGELMQFIVPILQNADIVSSDMPIDQILSACARIASVMDVDYIPFLHAVVPHLIQRAVAPPDVSVTEGDEAGLNATKRQQLEIDEDGTESMTVAVPGKGVKKFTVNTSQIETKAQAARAIYEHAVALSTNKGFQPYVLPCLEAFTPLVNFKFSPEVRATSALAVGKLWEAGCLYADETGDSSQLLPCFPTLVKAVANQIKVEDTDDHDAMFAICDALSELFYSMHQRKEGYFQHATSVYTLADATEVVGIAMAAISACLKRRSNVYRVLSGQEGTLTGEDEQEECHAQLRQEEQLLTPLVDSVGYTLKLFKEQFMPVFEKFVAPVLGPALTNGDIRAKLAAVCLYDDVVEHCGPEAAAVHSQKLVYGIILGIDEQTNGNDSELQSASLYGISQIVRHAPSSVLAPHLESICQNLLKVLKASSKDESDNPMCYENAVSALASMTLIGKAPFAASAPVSRDELLNIFVNNLPLREDPDEAKICHEAVVELIETGSLDVTTTNVASILRVLGETIAFAEDEDIADQETRLRMAQALAKMFQTLPTAVTNAAFSTLSEEAKLGIQMAIN</sequence>
<keyword evidence="3" id="KW-0963">Cytoplasm</keyword>
<dbReference type="Proteomes" id="UP001153069">
    <property type="component" value="Unassembled WGS sequence"/>
</dbReference>
<name>A0A9N8I0C6_9STRA</name>
<evidence type="ECO:0000313" key="7">
    <source>
        <dbReference type="Proteomes" id="UP001153069"/>
    </source>
</evidence>
<evidence type="ECO:0000256" key="3">
    <source>
        <dbReference type="ARBA" id="ARBA00022490"/>
    </source>
</evidence>
<comment type="caution">
    <text evidence="6">The sequence shown here is derived from an EMBL/GenBank/DDBJ whole genome shotgun (WGS) entry which is preliminary data.</text>
</comment>
<evidence type="ECO:0000256" key="1">
    <source>
        <dbReference type="ARBA" id="ARBA00004496"/>
    </source>
</evidence>
<evidence type="ECO:0000256" key="5">
    <source>
        <dbReference type="ARBA" id="ARBA00022927"/>
    </source>
</evidence>
<dbReference type="InterPro" id="IPR016024">
    <property type="entry name" value="ARM-type_fold"/>
</dbReference>
<organism evidence="6 7">
    <name type="scientific">Seminavis robusta</name>
    <dbReference type="NCBI Taxonomy" id="568900"/>
    <lineage>
        <taxon>Eukaryota</taxon>
        <taxon>Sar</taxon>
        <taxon>Stramenopiles</taxon>
        <taxon>Ochrophyta</taxon>
        <taxon>Bacillariophyta</taxon>
        <taxon>Bacillariophyceae</taxon>
        <taxon>Bacillariophycidae</taxon>
        <taxon>Naviculales</taxon>
        <taxon>Naviculaceae</taxon>
        <taxon>Seminavis</taxon>
    </lineage>
</organism>
<dbReference type="GO" id="GO:0006606">
    <property type="term" value="P:protein import into nucleus"/>
    <property type="evidence" value="ECO:0007669"/>
    <property type="project" value="InterPro"/>
</dbReference>
<proteinExistence type="predicted"/>
<keyword evidence="4" id="KW-0677">Repeat</keyword>
<dbReference type="Gene3D" id="1.25.10.10">
    <property type="entry name" value="Leucine-rich Repeat Variant"/>
    <property type="match status" value="1"/>
</dbReference>
<dbReference type="OrthoDB" id="543373at2759"/>
<dbReference type="InterPro" id="IPR040122">
    <property type="entry name" value="Importin_beta"/>
</dbReference>
<dbReference type="EMBL" id="CAICTM010002627">
    <property type="protein sequence ID" value="CAB9529798.1"/>
    <property type="molecule type" value="Genomic_DNA"/>
</dbReference>
<dbReference type="SUPFAM" id="SSF48371">
    <property type="entry name" value="ARM repeat"/>
    <property type="match status" value="2"/>
</dbReference>
<evidence type="ECO:0000256" key="4">
    <source>
        <dbReference type="ARBA" id="ARBA00022737"/>
    </source>
</evidence>
<keyword evidence="5" id="KW-0653">Protein transport</keyword>
<gene>
    <name evidence="6" type="ORF">SEMRO_2629_G333070.1</name>
</gene>